<protein>
    <submittedName>
        <fullName evidence="1">DUF4984 domain-containing protein</fullName>
    </submittedName>
</protein>
<name>A0ABS5KF42_9BACT</name>
<dbReference type="PROSITE" id="PS51257">
    <property type="entry name" value="PROKAR_LIPOPROTEIN"/>
    <property type="match status" value="1"/>
</dbReference>
<keyword evidence="2" id="KW-1185">Reference proteome</keyword>
<evidence type="ECO:0000313" key="2">
    <source>
        <dbReference type="Proteomes" id="UP000721861"/>
    </source>
</evidence>
<dbReference type="RefSeq" id="WP_212230137.1">
    <property type="nucleotide sequence ID" value="NZ_JAGUCN010000022.1"/>
</dbReference>
<organism evidence="1 2">
    <name type="scientific">Carboxylicivirga mesophila</name>
    <dbReference type="NCBI Taxonomy" id="1166478"/>
    <lineage>
        <taxon>Bacteria</taxon>
        <taxon>Pseudomonadati</taxon>
        <taxon>Bacteroidota</taxon>
        <taxon>Bacteroidia</taxon>
        <taxon>Marinilabiliales</taxon>
        <taxon>Marinilabiliaceae</taxon>
        <taxon>Carboxylicivirga</taxon>
    </lineage>
</organism>
<accession>A0ABS5KF42</accession>
<sequence length="265" mass="29370">MMRNIIFSILTLGLIILVSSCEKEKALYNGPDLAHFKETDGAFYIQDQDNQKFEILVGSTTVSSKERVVTLGVVEDGTTAVEGGVYTADLKVTIPAGEVFGKLIINGNYAEASPDGDLLKLEIVSVSDGEIADFKNTYDLLLYQFCPFNIDAFVGDAAHQDIWWFEDENYYAATLEKVDDTSVKVKNMFSNGNDIVIKFDDSDPANFVVTIDEQVGWYSSYYELDFYVKGNGTFSACAKTINYTVEHYNPNLGSYGAKSGIIIMQ</sequence>
<comment type="caution">
    <text evidence="1">The sequence shown here is derived from an EMBL/GenBank/DDBJ whole genome shotgun (WGS) entry which is preliminary data.</text>
</comment>
<evidence type="ECO:0000313" key="1">
    <source>
        <dbReference type="EMBL" id="MBS2213136.1"/>
    </source>
</evidence>
<dbReference type="EMBL" id="JAGUCN010000022">
    <property type="protein sequence ID" value="MBS2213136.1"/>
    <property type="molecule type" value="Genomic_DNA"/>
</dbReference>
<gene>
    <name evidence="1" type="ORF">KEM09_17095</name>
</gene>
<dbReference type="Proteomes" id="UP000721861">
    <property type="component" value="Unassembled WGS sequence"/>
</dbReference>
<proteinExistence type="predicted"/>
<reference evidence="1 2" key="1">
    <citation type="journal article" date="2014" name="Int. J. Syst. Evol. Microbiol.">
        <title>Carboxylicivirga gen. nov. in the family Marinilabiliaceae with two novel species, Carboxylicivirga mesophila sp. nov. and Carboxylicivirga taeanensis sp. nov., and reclassification of Cytophaga fermentans as Saccharicrinis fermentans gen. nov., comb. nov.</title>
        <authorList>
            <person name="Yang S.H."/>
            <person name="Seo H.S."/>
            <person name="Woo J.H."/>
            <person name="Oh H.M."/>
            <person name="Jang H."/>
            <person name="Lee J.H."/>
            <person name="Kim S.J."/>
            <person name="Kwon K.K."/>
        </authorList>
    </citation>
    <scope>NUCLEOTIDE SEQUENCE [LARGE SCALE GENOMIC DNA]</scope>
    <source>
        <strain evidence="1 2">JCM 18290</strain>
    </source>
</reference>